<dbReference type="EMBL" id="NHYE01000609">
    <property type="protein sequence ID" value="PPR04546.1"/>
    <property type="molecule type" value="Genomic_DNA"/>
</dbReference>
<dbReference type="AlphaFoldDB" id="A0A409YNG3"/>
<keyword evidence="2" id="KW-1185">Reference proteome</keyword>
<protein>
    <submittedName>
        <fullName evidence="1">Uncharacterized protein</fullName>
    </submittedName>
</protein>
<proteinExistence type="predicted"/>
<evidence type="ECO:0000313" key="1">
    <source>
        <dbReference type="EMBL" id="PPR04546.1"/>
    </source>
</evidence>
<organism evidence="1 2">
    <name type="scientific">Gymnopilus dilepis</name>
    <dbReference type="NCBI Taxonomy" id="231916"/>
    <lineage>
        <taxon>Eukaryota</taxon>
        <taxon>Fungi</taxon>
        <taxon>Dikarya</taxon>
        <taxon>Basidiomycota</taxon>
        <taxon>Agaricomycotina</taxon>
        <taxon>Agaricomycetes</taxon>
        <taxon>Agaricomycetidae</taxon>
        <taxon>Agaricales</taxon>
        <taxon>Agaricineae</taxon>
        <taxon>Hymenogastraceae</taxon>
        <taxon>Gymnopilus</taxon>
    </lineage>
</organism>
<comment type="caution">
    <text evidence="1">The sequence shown here is derived from an EMBL/GenBank/DDBJ whole genome shotgun (WGS) entry which is preliminary data.</text>
</comment>
<reference evidence="1 2" key="1">
    <citation type="journal article" date="2018" name="Evol. Lett.">
        <title>Horizontal gene cluster transfer increased hallucinogenic mushroom diversity.</title>
        <authorList>
            <person name="Reynolds H.T."/>
            <person name="Vijayakumar V."/>
            <person name="Gluck-Thaler E."/>
            <person name="Korotkin H.B."/>
            <person name="Matheny P.B."/>
            <person name="Slot J.C."/>
        </authorList>
    </citation>
    <scope>NUCLEOTIDE SEQUENCE [LARGE SCALE GENOMIC DNA]</scope>
    <source>
        <strain evidence="1 2">SRW20</strain>
    </source>
</reference>
<accession>A0A409YNG3</accession>
<dbReference type="Proteomes" id="UP000284706">
    <property type="component" value="Unassembled WGS sequence"/>
</dbReference>
<sequence length="223" mass="25268">MDPNAPSRPKAANHYIRICELGQKVLMRSSRIVTRWHQCLVELRISAYRKMVGAMQLPRPPVSFGRSPSSDLSTYRPAFDNRTGVTPLARPFPLFASNLRLMRISLLVVLGKVAEVLSGPFLWLIVALEESKSSTFLVFFFLQSSAESARDRVTLASNQYTIINVRPAHFKATLASVVTRPGALDQALECKRNENQVCFLRRKCEVRRNLERPVHVLCAYPLR</sequence>
<evidence type="ECO:0000313" key="2">
    <source>
        <dbReference type="Proteomes" id="UP000284706"/>
    </source>
</evidence>
<name>A0A409YNG3_9AGAR</name>
<dbReference type="InParanoid" id="A0A409YNG3"/>
<gene>
    <name evidence="1" type="ORF">CVT26_002513</name>
</gene>